<dbReference type="InterPro" id="IPR040269">
    <property type="entry name" value="VAB"/>
</dbReference>
<dbReference type="PANTHER" id="PTHR31351:SF25">
    <property type="entry name" value="AUXIN CANALIZATION PROTEIN (DUF828)"/>
    <property type="match status" value="1"/>
</dbReference>
<protein>
    <recommendedName>
        <fullName evidence="5">PH domain-containing protein</fullName>
    </recommendedName>
</protein>
<proteinExistence type="predicted"/>
<dbReference type="InterPro" id="IPR013666">
    <property type="entry name" value="PH_pln"/>
</dbReference>
<dbReference type="InterPro" id="IPR008546">
    <property type="entry name" value="VAN3-bd-like_auxin_canal"/>
</dbReference>
<dbReference type="PANTHER" id="PTHR31351">
    <property type="entry name" value="EXPRESSED PROTEIN"/>
    <property type="match status" value="1"/>
</dbReference>
<evidence type="ECO:0000313" key="3">
    <source>
        <dbReference type="EMBL" id="PKA65456.1"/>
    </source>
</evidence>
<evidence type="ECO:0000259" key="1">
    <source>
        <dbReference type="Pfam" id="PF05703"/>
    </source>
</evidence>
<feature type="domain" description="VAN3-binding protein-like auxin canalisation" evidence="1">
    <location>
        <begin position="1"/>
        <end position="113"/>
    </location>
</feature>
<dbReference type="EMBL" id="KZ451895">
    <property type="protein sequence ID" value="PKA65456.1"/>
    <property type="molecule type" value="Genomic_DNA"/>
</dbReference>
<dbReference type="AlphaFoldDB" id="A0A2I0BCE4"/>
<keyword evidence="4" id="KW-1185">Reference proteome</keyword>
<evidence type="ECO:0008006" key="5">
    <source>
        <dbReference type="Google" id="ProtNLM"/>
    </source>
</evidence>
<dbReference type="Pfam" id="PF05703">
    <property type="entry name" value="Auxin_canalis"/>
    <property type="match status" value="1"/>
</dbReference>
<accession>A0A2I0BCE4</accession>
<dbReference type="STRING" id="1088818.A0A2I0BCE4"/>
<name>A0A2I0BCE4_9ASPA</name>
<dbReference type="Pfam" id="PF08458">
    <property type="entry name" value="PH_2"/>
    <property type="match status" value="1"/>
</dbReference>
<evidence type="ECO:0000313" key="4">
    <source>
        <dbReference type="Proteomes" id="UP000236161"/>
    </source>
</evidence>
<reference evidence="3 4" key="1">
    <citation type="journal article" date="2017" name="Nature">
        <title>The Apostasia genome and the evolution of orchids.</title>
        <authorList>
            <person name="Zhang G.Q."/>
            <person name="Liu K.W."/>
            <person name="Li Z."/>
            <person name="Lohaus R."/>
            <person name="Hsiao Y.Y."/>
            <person name="Niu S.C."/>
            <person name="Wang J.Y."/>
            <person name="Lin Y.C."/>
            <person name="Xu Q."/>
            <person name="Chen L.J."/>
            <person name="Yoshida K."/>
            <person name="Fujiwara S."/>
            <person name="Wang Z.W."/>
            <person name="Zhang Y.Q."/>
            <person name="Mitsuda N."/>
            <person name="Wang M."/>
            <person name="Liu G.H."/>
            <person name="Pecoraro L."/>
            <person name="Huang H.X."/>
            <person name="Xiao X.J."/>
            <person name="Lin M."/>
            <person name="Wu X.Y."/>
            <person name="Wu W.L."/>
            <person name="Chen Y.Y."/>
            <person name="Chang S.B."/>
            <person name="Sakamoto S."/>
            <person name="Ohme-Takagi M."/>
            <person name="Yagi M."/>
            <person name="Zeng S.J."/>
            <person name="Shen C.Y."/>
            <person name="Yeh C.M."/>
            <person name="Luo Y.B."/>
            <person name="Tsai W.C."/>
            <person name="Van de Peer Y."/>
            <person name="Liu Z.J."/>
        </authorList>
    </citation>
    <scope>NUCLEOTIDE SEQUENCE [LARGE SCALE GENOMIC DNA]</scope>
    <source>
        <strain evidence="4">cv. Shenzhen</strain>
        <tissue evidence="3">Stem</tissue>
    </source>
</reference>
<organism evidence="3 4">
    <name type="scientific">Apostasia shenzhenica</name>
    <dbReference type="NCBI Taxonomy" id="1088818"/>
    <lineage>
        <taxon>Eukaryota</taxon>
        <taxon>Viridiplantae</taxon>
        <taxon>Streptophyta</taxon>
        <taxon>Embryophyta</taxon>
        <taxon>Tracheophyta</taxon>
        <taxon>Spermatophyta</taxon>
        <taxon>Magnoliopsida</taxon>
        <taxon>Liliopsida</taxon>
        <taxon>Asparagales</taxon>
        <taxon>Orchidaceae</taxon>
        <taxon>Apostasioideae</taxon>
        <taxon>Apostasia</taxon>
    </lineage>
</organism>
<dbReference type="OrthoDB" id="786244at2759"/>
<feature type="domain" description="Pleckstrin-like plant" evidence="2">
    <location>
        <begin position="142"/>
        <end position="239"/>
    </location>
</feature>
<sequence>MKQKRKEEGRLQKAEVHAAVSVAGVAAALAAIAVEATDSNALKQVAVASATALVAAQCAQVAEAIGAKSGQINSAISTAIAATDASSIITLTAAAATSLRGAATLRERAGHKERINGSELTLLYDDFDFTKCRGSLAKGDEILVGSPNGNYKLRWVSVQNKEGRVLLKLKKFGFSPFCSSSESIIFGLDSNPYEEQNEENENSLSIQITTNKGKIKLRFDELAKKKKWMMSINHMLTVSAFLCKS</sequence>
<evidence type="ECO:0000259" key="2">
    <source>
        <dbReference type="Pfam" id="PF08458"/>
    </source>
</evidence>
<dbReference type="Proteomes" id="UP000236161">
    <property type="component" value="Unassembled WGS sequence"/>
</dbReference>
<gene>
    <name evidence="3" type="ORF">AXF42_Ash005790</name>
</gene>